<reference evidence="2" key="1">
    <citation type="submission" date="2019-12" db="EMBL/GenBank/DDBJ databases">
        <title>Haloferax alexandrinus strain pws11.</title>
        <authorList>
            <person name="Verma D.K."/>
            <person name="Gopal K."/>
            <person name="Prasad E.S."/>
        </authorList>
    </citation>
    <scope>NUCLEOTIDE SEQUENCE</scope>
    <source>
        <strain evidence="2">Pws11</strain>
    </source>
</reference>
<evidence type="ECO:0000256" key="1">
    <source>
        <dbReference type="SAM" id="MobiDB-lite"/>
    </source>
</evidence>
<dbReference type="Proteomes" id="UP000465667">
    <property type="component" value="Chromosome"/>
</dbReference>
<dbReference type="GeneID" id="301159489"/>
<dbReference type="EMBL" id="WOWC01000001">
    <property type="protein sequence ID" value="NLV02420.1"/>
    <property type="molecule type" value="Genomic_DNA"/>
</dbReference>
<keyword evidence="3" id="KW-0413">Isomerase</keyword>
<dbReference type="InterPro" id="IPR008928">
    <property type="entry name" value="6-hairpin_glycosidase_sf"/>
</dbReference>
<dbReference type="GeneID" id="44083890"/>
<dbReference type="Proteomes" id="UP000619835">
    <property type="component" value="Unassembled WGS sequence"/>
</dbReference>
<evidence type="ECO:0000313" key="3">
    <source>
        <dbReference type="EMBL" id="QIB78588.1"/>
    </source>
</evidence>
<dbReference type="KEGG" id="hale:G3A49_10735"/>
<evidence type="ECO:0000313" key="2">
    <source>
        <dbReference type="EMBL" id="NLV02420.1"/>
    </source>
</evidence>
<reference evidence="3 4" key="2">
    <citation type="submission" date="2020-02" db="EMBL/GenBank/DDBJ databases">
        <title>Whole genome sequence of Haloferax alexandrinus pws1.</title>
        <authorList>
            <person name="Verma D.K."/>
            <person name="Gopal K."/>
            <person name="Prasad E.S."/>
        </authorList>
    </citation>
    <scope>NUCLEOTIDE SEQUENCE [LARGE SCALE GENOMIC DNA]</scope>
    <source>
        <strain evidence="3">Wsp1</strain>
        <strain evidence="4">wsp1</strain>
    </source>
</reference>
<name>A0A6C0V006_HALVO</name>
<dbReference type="RefSeq" id="WP_006600280.1">
    <property type="nucleotide sequence ID" value="NZ_CP048738.1"/>
</dbReference>
<proteinExistence type="predicted"/>
<evidence type="ECO:0000313" key="4">
    <source>
        <dbReference type="Proteomes" id="UP000465667"/>
    </source>
</evidence>
<accession>A0A6C0V006</accession>
<dbReference type="GO" id="GO:0005975">
    <property type="term" value="P:carbohydrate metabolic process"/>
    <property type="evidence" value="ECO:0007669"/>
    <property type="project" value="InterPro"/>
</dbReference>
<dbReference type="GO" id="GO:0016853">
    <property type="term" value="F:isomerase activity"/>
    <property type="evidence" value="ECO:0007669"/>
    <property type="project" value="UniProtKB-KW"/>
</dbReference>
<dbReference type="AlphaFoldDB" id="A0A6C0V006"/>
<dbReference type="SUPFAM" id="SSF48208">
    <property type="entry name" value="Six-hairpin glycosidases"/>
    <property type="match status" value="1"/>
</dbReference>
<sequence>MTSLSDILASSAEAGLSLQRSDGSMPAGHNGPYHDPETPVRNTSHWLVTFLKAHELTDENRFRQAASDAVSYLLSEEARPHGHTFEHRQNDTKDRCNGLMGQAWSLEALALAARALDNERAAAVAADVFLSHPFCDKLKLWQRVDTDGTILGFDRTFNHQLWFAASGGLVAHTAPQEVSQRVRDFLDSLPSTIDLYENGLIRHPLRPSMDLSELAESVTHDVHRSMVRNHLLHYLRPPRSKRRLRIKAEGYHSFNLYALAILAREFPSHSIWSTDLLSDILEYTLSEEFREATTDNKFSYPYNPPGFEVPAAMETFSVGSYKEREMWVNEQIQHSFDPNANLLTRGTDDKQTHAARLYEATRLDDYEIYLD</sequence>
<organism evidence="3 4">
    <name type="scientific">Haloferax volcanii</name>
    <name type="common">Halobacterium volcanii</name>
    <dbReference type="NCBI Taxonomy" id="2246"/>
    <lineage>
        <taxon>Archaea</taxon>
        <taxon>Methanobacteriati</taxon>
        <taxon>Methanobacteriota</taxon>
        <taxon>Stenosarchaea group</taxon>
        <taxon>Halobacteria</taxon>
        <taxon>Halobacteriales</taxon>
        <taxon>Haloferacaceae</taxon>
        <taxon>Haloferax</taxon>
    </lineage>
</organism>
<dbReference type="InterPro" id="IPR012341">
    <property type="entry name" value="6hp_glycosidase-like_sf"/>
</dbReference>
<feature type="region of interest" description="Disordered" evidence="1">
    <location>
        <begin position="19"/>
        <end position="39"/>
    </location>
</feature>
<gene>
    <name evidence="3" type="primary">aglQ</name>
    <name evidence="3" type="ORF">G3A49_10735</name>
    <name evidence="2" type="ORF">GOC85_07455</name>
</gene>
<dbReference type="Gene3D" id="1.50.10.10">
    <property type="match status" value="1"/>
</dbReference>
<dbReference type="EMBL" id="CP048738">
    <property type="protein sequence ID" value="QIB78588.1"/>
    <property type="molecule type" value="Genomic_DNA"/>
</dbReference>
<protein>
    <submittedName>
        <fullName evidence="3">Glycoprotein pentasaccharide biosynthesis putative isomerase AglQ</fullName>
    </submittedName>
</protein>